<dbReference type="EMBL" id="JBBPBK010000327">
    <property type="protein sequence ID" value="KAK9265733.1"/>
    <property type="molecule type" value="Genomic_DNA"/>
</dbReference>
<proteinExistence type="predicted"/>
<organism evidence="1 2">
    <name type="scientific">Liquidambar formosana</name>
    <name type="common">Formosan gum</name>
    <dbReference type="NCBI Taxonomy" id="63359"/>
    <lineage>
        <taxon>Eukaryota</taxon>
        <taxon>Viridiplantae</taxon>
        <taxon>Streptophyta</taxon>
        <taxon>Embryophyta</taxon>
        <taxon>Tracheophyta</taxon>
        <taxon>Spermatophyta</taxon>
        <taxon>Magnoliopsida</taxon>
        <taxon>eudicotyledons</taxon>
        <taxon>Gunneridae</taxon>
        <taxon>Pentapetalae</taxon>
        <taxon>Saxifragales</taxon>
        <taxon>Altingiaceae</taxon>
        <taxon>Liquidambar</taxon>
    </lineage>
</organism>
<gene>
    <name evidence="1" type="ORF">L1049_025327</name>
</gene>
<dbReference type="AlphaFoldDB" id="A0AAP0N3T3"/>
<keyword evidence="2" id="KW-1185">Reference proteome</keyword>
<dbReference type="Proteomes" id="UP001415857">
    <property type="component" value="Unassembled WGS sequence"/>
</dbReference>
<accession>A0AAP0N3T3</accession>
<comment type="caution">
    <text evidence="1">The sequence shown here is derived from an EMBL/GenBank/DDBJ whole genome shotgun (WGS) entry which is preliminary data.</text>
</comment>
<sequence>MKKGREREVGRIIPLMLGEEAAMHIRTQHRTWERSFERAIREAGLENCGRNLLESLMERALSASEEQAKAEKQAKAEINRGHDSEEERCPICMDDFALEVNGEIESSTLTTRRK</sequence>
<protein>
    <submittedName>
        <fullName evidence="1">Uncharacterized protein</fullName>
    </submittedName>
</protein>
<evidence type="ECO:0000313" key="2">
    <source>
        <dbReference type="Proteomes" id="UP001415857"/>
    </source>
</evidence>
<name>A0AAP0N3T3_LIQFO</name>
<evidence type="ECO:0000313" key="1">
    <source>
        <dbReference type="EMBL" id="KAK9265733.1"/>
    </source>
</evidence>
<reference evidence="1 2" key="1">
    <citation type="journal article" date="2024" name="Plant J.">
        <title>Genome sequences and population genomics reveal climatic adaptation and genomic divergence between two closely related sweetgum species.</title>
        <authorList>
            <person name="Xu W.Q."/>
            <person name="Ren C.Q."/>
            <person name="Zhang X.Y."/>
            <person name="Comes H.P."/>
            <person name="Liu X.H."/>
            <person name="Li Y.G."/>
            <person name="Kettle C.J."/>
            <person name="Jalonen R."/>
            <person name="Gaisberger H."/>
            <person name="Ma Y.Z."/>
            <person name="Qiu Y.X."/>
        </authorList>
    </citation>
    <scope>NUCLEOTIDE SEQUENCE [LARGE SCALE GENOMIC DNA]</scope>
    <source>
        <strain evidence="1">Hangzhou</strain>
    </source>
</reference>